<evidence type="ECO:0000256" key="1">
    <source>
        <dbReference type="SAM" id="Phobius"/>
    </source>
</evidence>
<feature type="transmembrane region" description="Helical" evidence="1">
    <location>
        <begin position="153"/>
        <end position="176"/>
    </location>
</feature>
<keyword evidence="2" id="KW-0378">Hydrolase</keyword>
<dbReference type="Proteomes" id="UP000886876">
    <property type="component" value="Unassembled WGS sequence"/>
</dbReference>
<sequence length="209" mass="23216">MVYVILICFAVPLLLLMTLLESRSRLLLGFMLLGMLVAVSSYEINTLVQLSFLMSGQEISVKVAPIVEELLKALPVLFYAALICDDKKTLLPLAMSVGIGFAIIENAFLLITYIDQVSLGWAVVRGFSTSLSHGMCTLSVGYGMQFLKRQKKLFYTGIFGLLSLAMTFHAVFNLLIQSDYDWFGMLLPIATYLGFRLLIAKRHKKADAA</sequence>
<reference evidence="2" key="2">
    <citation type="journal article" date="2021" name="PeerJ">
        <title>Extensive microbial diversity within the chicken gut microbiome revealed by metagenomics and culture.</title>
        <authorList>
            <person name="Gilroy R."/>
            <person name="Ravi A."/>
            <person name="Getino M."/>
            <person name="Pursley I."/>
            <person name="Horton D.L."/>
            <person name="Alikhan N.F."/>
            <person name="Baker D."/>
            <person name="Gharbi K."/>
            <person name="Hall N."/>
            <person name="Watson M."/>
            <person name="Adriaenssens E.M."/>
            <person name="Foster-Nyarko E."/>
            <person name="Jarju S."/>
            <person name="Secka A."/>
            <person name="Antonio M."/>
            <person name="Oren A."/>
            <person name="Chaudhuri R.R."/>
            <person name="La Ragione R."/>
            <person name="Hildebrand F."/>
            <person name="Pallen M.J."/>
        </authorList>
    </citation>
    <scope>NUCLEOTIDE SEQUENCE</scope>
    <source>
        <strain evidence="2">ChiHecec3B27-6122</strain>
    </source>
</reference>
<feature type="transmembrane region" description="Helical" evidence="1">
    <location>
        <begin position="182"/>
        <end position="199"/>
    </location>
</feature>
<dbReference type="PANTHER" id="PTHR36844:SF1">
    <property type="entry name" value="PROTEASE PRSW"/>
    <property type="match status" value="1"/>
</dbReference>
<proteinExistence type="predicted"/>
<keyword evidence="2" id="KW-0482">Metalloprotease</keyword>
<organism evidence="2 3">
    <name type="scientific">Candidatus Scatomorpha pullistercoris</name>
    <dbReference type="NCBI Taxonomy" id="2840929"/>
    <lineage>
        <taxon>Bacteria</taxon>
        <taxon>Bacillati</taxon>
        <taxon>Bacillota</taxon>
        <taxon>Clostridia</taxon>
        <taxon>Eubacteriales</taxon>
        <taxon>Candidatus Scatomorpha</taxon>
    </lineage>
</organism>
<dbReference type="PANTHER" id="PTHR36844">
    <property type="entry name" value="PROTEASE PRSW"/>
    <property type="match status" value="1"/>
</dbReference>
<keyword evidence="1" id="KW-0472">Membrane</keyword>
<reference evidence="2" key="1">
    <citation type="submission" date="2020-10" db="EMBL/GenBank/DDBJ databases">
        <authorList>
            <person name="Gilroy R."/>
        </authorList>
    </citation>
    <scope>NUCLEOTIDE SEQUENCE</scope>
    <source>
        <strain evidence="2">ChiHecec3B27-6122</strain>
    </source>
</reference>
<dbReference type="EMBL" id="DVJS01000026">
    <property type="protein sequence ID" value="HIS96563.1"/>
    <property type="molecule type" value="Genomic_DNA"/>
</dbReference>
<feature type="transmembrane region" description="Helical" evidence="1">
    <location>
        <begin position="30"/>
        <end position="53"/>
    </location>
</feature>
<dbReference type="GO" id="GO:0008237">
    <property type="term" value="F:metallopeptidase activity"/>
    <property type="evidence" value="ECO:0007669"/>
    <property type="project" value="UniProtKB-KW"/>
</dbReference>
<feature type="transmembrane region" description="Helical" evidence="1">
    <location>
        <begin position="90"/>
        <end position="114"/>
    </location>
</feature>
<dbReference type="AlphaFoldDB" id="A0A9D1G3G7"/>
<dbReference type="Pfam" id="PF13367">
    <property type="entry name" value="PrsW-protease"/>
    <property type="match status" value="1"/>
</dbReference>
<protein>
    <submittedName>
        <fullName evidence="2">PrsW family intramembrane metalloprotease</fullName>
    </submittedName>
</protein>
<evidence type="ECO:0000313" key="2">
    <source>
        <dbReference type="EMBL" id="HIS96563.1"/>
    </source>
</evidence>
<accession>A0A9D1G3G7</accession>
<dbReference type="InterPro" id="IPR026898">
    <property type="entry name" value="PrsW"/>
</dbReference>
<keyword evidence="1" id="KW-1133">Transmembrane helix</keyword>
<feature type="transmembrane region" description="Helical" evidence="1">
    <location>
        <begin position="120"/>
        <end position="141"/>
    </location>
</feature>
<keyword evidence="2" id="KW-0645">Protease</keyword>
<keyword evidence="1" id="KW-0812">Transmembrane</keyword>
<name>A0A9D1G3G7_9FIRM</name>
<gene>
    <name evidence="2" type="ORF">IAD42_01155</name>
</gene>
<evidence type="ECO:0000313" key="3">
    <source>
        <dbReference type="Proteomes" id="UP000886876"/>
    </source>
</evidence>
<comment type="caution">
    <text evidence="2">The sequence shown here is derived from an EMBL/GenBank/DDBJ whole genome shotgun (WGS) entry which is preliminary data.</text>
</comment>